<keyword evidence="2" id="KW-1185">Reference proteome</keyword>
<dbReference type="EMBL" id="BPLR01014471">
    <property type="protein sequence ID" value="GIY68953.1"/>
    <property type="molecule type" value="Genomic_DNA"/>
</dbReference>
<evidence type="ECO:0000313" key="1">
    <source>
        <dbReference type="EMBL" id="GIY68953.1"/>
    </source>
</evidence>
<organism evidence="1 2">
    <name type="scientific">Caerostris extrusa</name>
    <name type="common">Bark spider</name>
    <name type="synonym">Caerostris bankana</name>
    <dbReference type="NCBI Taxonomy" id="172846"/>
    <lineage>
        <taxon>Eukaryota</taxon>
        <taxon>Metazoa</taxon>
        <taxon>Ecdysozoa</taxon>
        <taxon>Arthropoda</taxon>
        <taxon>Chelicerata</taxon>
        <taxon>Arachnida</taxon>
        <taxon>Araneae</taxon>
        <taxon>Araneomorphae</taxon>
        <taxon>Entelegynae</taxon>
        <taxon>Araneoidea</taxon>
        <taxon>Araneidae</taxon>
        <taxon>Caerostris</taxon>
    </lineage>
</organism>
<sequence>MALTAKTSIFCLNFLKYTPFAVNGVSRQNSWWSHVEMGPPDRALNLRCVFLGWFFWRGGAPAGMISDYFI</sequence>
<name>A0AAV4VFY4_CAEEX</name>
<reference evidence="1 2" key="1">
    <citation type="submission" date="2021-06" db="EMBL/GenBank/DDBJ databases">
        <title>Caerostris extrusa draft genome.</title>
        <authorList>
            <person name="Kono N."/>
            <person name="Arakawa K."/>
        </authorList>
    </citation>
    <scope>NUCLEOTIDE SEQUENCE [LARGE SCALE GENOMIC DNA]</scope>
</reference>
<proteinExistence type="predicted"/>
<gene>
    <name evidence="1" type="ORF">CEXT_336811</name>
</gene>
<dbReference type="AlphaFoldDB" id="A0AAV4VFY4"/>
<dbReference type="Proteomes" id="UP001054945">
    <property type="component" value="Unassembled WGS sequence"/>
</dbReference>
<protein>
    <submittedName>
        <fullName evidence="1">Uncharacterized protein</fullName>
    </submittedName>
</protein>
<comment type="caution">
    <text evidence="1">The sequence shown here is derived from an EMBL/GenBank/DDBJ whole genome shotgun (WGS) entry which is preliminary data.</text>
</comment>
<accession>A0AAV4VFY4</accession>
<evidence type="ECO:0000313" key="2">
    <source>
        <dbReference type="Proteomes" id="UP001054945"/>
    </source>
</evidence>